<sequence>MVEETSKLTREQGAAMERKPKVSFMTTLDRELFPVKMPPNRFGNEVVPLRGAPHRGPGCYDNEEFETPCPTEYQQHCTDLKTFELDKKPFLVGADRFPVYKRDIVDVLPGPGTYEHQIPKNRKVQWHQSFGGTPILLPSITVKSTIDKNTEKLYILLKNQNRLMYG</sequence>
<evidence type="ECO:0000313" key="1">
    <source>
        <dbReference type="EMBL" id="KAJ8299254.1"/>
    </source>
</evidence>
<proteinExistence type="predicted"/>
<dbReference type="PANTHER" id="PTHR31508">
    <property type="entry name" value="PROTEIN PITCHFORK"/>
    <property type="match status" value="1"/>
</dbReference>
<dbReference type="Proteomes" id="UP001217089">
    <property type="component" value="Unassembled WGS sequence"/>
</dbReference>
<gene>
    <name evidence="1" type="ORF">KUTeg_023314</name>
</gene>
<dbReference type="Pfam" id="PF07004">
    <property type="entry name" value="SHIPPO-rpt"/>
    <property type="match status" value="1"/>
</dbReference>
<dbReference type="PANTHER" id="PTHR31508:SF2">
    <property type="entry name" value="PROTEIN PITCHFORK"/>
    <property type="match status" value="1"/>
</dbReference>
<name>A0ABQ9E1A0_TEGGR</name>
<reference evidence="1 2" key="1">
    <citation type="submission" date="2022-12" db="EMBL/GenBank/DDBJ databases">
        <title>Chromosome-level genome of Tegillarca granosa.</title>
        <authorList>
            <person name="Kim J."/>
        </authorList>
    </citation>
    <scope>NUCLEOTIDE SEQUENCE [LARGE SCALE GENOMIC DNA]</scope>
    <source>
        <strain evidence="1">Teg-2019</strain>
        <tissue evidence="1">Adductor muscle</tissue>
    </source>
</reference>
<comment type="caution">
    <text evidence="1">The sequence shown here is derived from an EMBL/GenBank/DDBJ whole genome shotgun (WGS) entry which is preliminary data.</text>
</comment>
<dbReference type="EMBL" id="JARBDR010000921">
    <property type="protein sequence ID" value="KAJ8299254.1"/>
    <property type="molecule type" value="Genomic_DNA"/>
</dbReference>
<protein>
    <submittedName>
        <fullName evidence="1">Uncharacterized protein</fullName>
    </submittedName>
</protein>
<keyword evidence="2" id="KW-1185">Reference proteome</keyword>
<dbReference type="InterPro" id="IPR010736">
    <property type="entry name" value="SHIPPO-rpt"/>
</dbReference>
<evidence type="ECO:0000313" key="2">
    <source>
        <dbReference type="Proteomes" id="UP001217089"/>
    </source>
</evidence>
<dbReference type="InterPro" id="IPR033602">
    <property type="entry name" value="CIMAP3"/>
</dbReference>
<accession>A0ABQ9E1A0</accession>
<organism evidence="1 2">
    <name type="scientific">Tegillarca granosa</name>
    <name type="common">Malaysian cockle</name>
    <name type="synonym">Anadara granosa</name>
    <dbReference type="NCBI Taxonomy" id="220873"/>
    <lineage>
        <taxon>Eukaryota</taxon>
        <taxon>Metazoa</taxon>
        <taxon>Spiralia</taxon>
        <taxon>Lophotrochozoa</taxon>
        <taxon>Mollusca</taxon>
        <taxon>Bivalvia</taxon>
        <taxon>Autobranchia</taxon>
        <taxon>Pteriomorphia</taxon>
        <taxon>Arcoida</taxon>
        <taxon>Arcoidea</taxon>
        <taxon>Arcidae</taxon>
        <taxon>Tegillarca</taxon>
    </lineage>
</organism>